<organism evidence="2 3">
    <name type="scientific">Salipaludibacillus keqinensis</name>
    <dbReference type="NCBI Taxonomy" id="2045207"/>
    <lineage>
        <taxon>Bacteria</taxon>
        <taxon>Bacillati</taxon>
        <taxon>Bacillota</taxon>
        <taxon>Bacilli</taxon>
        <taxon>Bacillales</taxon>
        <taxon>Bacillaceae</taxon>
    </lineage>
</organism>
<keyword evidence="1" id="KW-1133">Transmembrane helix</keyword>
<accession>A0A323TEN4</accession>
<dbReference type="Pfam" id="PF26359">
    <property type="entry name" value="YwtC"/>
    <property type="match status" value="1"/>
</dbReference>
<sequence length="339" mass="39519">MNKQDSSQKRQKKRAKLLRTLLPILFFFAVFLFMVAFKHEDELSNAERRAMELVTFEEEWAVHGHLPEELVEATAGLVPPVKSRMIHRIMEEIPLHIVHLPSNDMAEHTGVESITGAPNDRPQFLTTVDERYSIGWFPTWMIELAHELDTAYNRKDLAELTVLHPTEALRIMNETLEGEEDRRTAQEEERRAMIESGKRPSFIEEEETIPVYQDVAAAIRTQHPDVLLLDFEAIVEHTQTEEFRIFEGGSVGVEDIIDQTYEFLETLYRPQDRFTTYLLFSEDMYDHLGFGPTDQLTDQLQLLAEQNEFVYFIPVSSYEESEQPYWEKEDILPLFYSGA</sequence>
<dbReference type="Proteomes" id="UP000248214">
    <property type="component" value="Unassembled WGS sequence"/>
</dbReference>
<dbReference type="InterPro" id="IPR058890">
    <property type="entry name" value="YwtC-like"/>
</dbReference>
<keyword evidence="1" id="KW-0812">Transmembrane</keyword>
<gene>
    <name evidence="2" type="ORF">CR194_12755</name>
</gene>
<name>A0A323TEN4_9BACI</name>
<dbReference type="OrthoDB" id="2988459at2"/>
<reference evidence="2 3" key="1">
    <citation type="submission" date="2017-10" db="EMBL/GenBank/DDBJ databases">
        <title>Bacillus sp. nov., a halophilic bacterium isolated from a Keqin Lake.</title>
        <authorList>
            <person name="Wang H."/>
        </authorList>
    </citation>
    <scope>NUCLEOTIDE SEQUENCE [LARGE SCALE GENOMIC DNA]</scope>
    <source>
        <strain evidence="2 3">KQ-12</strain>
    </source>
</reference>
<protein>
    <submittedName>
        <fullName evidence="2">Uncharacterized protein</fullName>
    </submittedName>
</protein>
<feature type="transmembrane region" description="Helical" evidence="1">
    <location>
        <begin position="20"/>
        <end position="37"/>
    </location>
</feature>
<dbReference type="AlphaFoldDB" id="A0A323TEN4"/>
<evidence type="ECO:0000313" key="2">
    <source>
        <dbReference type="EMBL" id="PYZ92534.1"/>
    </source>
</evidence>
<keyword evidence="1" id="KW-0472">Membrane</keyword>
<keyword evidence="3" id="KW-1185">Reference proteome</keyword>
<comment type="caution">
    <text evidence="2">The sequence shown here is derived from an EMBL/GenBank/DDBJ whole genome shotgun (WGS) entry which is preliminary data.</text>
</comment>
<evidence type="ECO:0000313" key="3">
    <source>
        <dbReference type="Proteomes" id="UP000248214"/>
    </source>
</evidence>
<dbReference type="EMBL" id="PDOD01000003">
    <property type="protein sequence ID" value="PYZ92534.1"/>
    <property type="molecule type" value="Genomic_DNA"/>
</dbReference>
<dbReference type="RefSeq" id="WP_110610085.1">
    <property type="nucleotide sequence ID" value="NZ_PDOD01000003.1"/>
</dbReference>
<evidence type="ECO:0000256" key="1">
    <source>
        <dbReference type="SAM" id="Phobius"/>
    </source>
</evidence>
<proteinExistence type="predicted"/>